<protein>
    <submittedName>
        <fullName evidence="1">Uncharacterized protein</fullName>
    </submittedName>
</protein>
<proteinExistence type="predicted"/>
<name>A0A414B8N0_9FIRM</name>
<evidence type="ECO:0000313" key="2">
    <source>
        <dbReference type="Proteomes" id="UP000284621"/>
    </source>
</evidence>
<dbReference type="AlphaFoldDB" id="A0A414B8N0"/>
<comment type="caution">
    <text evidence="1">The sequence shown here is derived from an EMBL/GenBank/DDBJ whole genome shotgun (WGS) entry which is preliminary data.</text>
</comment>
<dbReference type="Proteomes" id="UP000284621">
    <property type="component" value="Unassembled WGS sequence"/>
</dbReference>
<accession>A0A414B8N0</accession>
<gene>
    <name evidence="1" type="ORF">DW833_01990</name>
</gene>
<sequence length="116" mass="13905">MRAATIAALFGEGILVTLNATKLIMYWGGYEYYNSISYHESVHKHEEISKYFLCIFRNEIPLFANIKLNLLFIYNNFLQYSTKNTNFVLVKILFMKKRNNNQKCCKFYFERIYEII</sequence>
<reference evidence="1 2" key="1">
    <citation type="submission" date="2018-08" db="EMBL/GenBank/DDBJ databases">
        <title>A genome reference for cultivated species of the human gut microbiota.</title>
        <authorList>
            <person name="Zou Y."/>
            <person name="Xue W."/>
            <person name="Luo G."/>
        </authorList>
    </citation>
    <scope>NUCLEOTIDE SEQUENCE [LARGE SCALE GENOMIC DNA]</scope>
    <source>
        <strain evidence="1 2">AM34-3LB</strain>
    </source>
</reference>
<evidence type="ECO:0000313" key="1">
    <source>
        <dbReference type="EMBL" id="RHC67440.1"/>
    </source>
</evidence>
<keyword evidence="2" id="KW-1185">Reference proteome</keyword>
<organism evidence="1 2">
    <name type="scientific">Anaerobutyricum hallii</name>
    <dbReference type="NCBI Taxonomy" id="39488"/>
    <lineage>
        <taxon>Bacteria</taxon>
        <taxon>Bacillati</taxon>
        <taxon>Bacillota</taxon>
        <taxon>Clostridia</taxon>
        <taxon>Lachnospirales</taxon>
        <taxon>Lachnospiraceae</taxon>
        <taxon>Anaerobutyricum</taxon>
    </lineage>
</organism>
<dbReference type="EMBL" id="QSID01000002">
    <property type="protein sequence ID" value="RHC67440.1"/>
    <property type="molecule type" value="Genomic_DNA"/>
</dbReference>